<dbReference type="Gene3D" id="3.40.50.2000">
    <property type="entry name" value="Glycogen Phosphorylase B"/>
    <property type="match status" value="2"/>
</dbReference>
<dbReference type="Pfam" id="PF00534">
    <property type="entry name" value="Glycos_transf_1"/>
    <property type="match status" value="1"/>
</dbReference>
<dbReference type="AlphaFoldDB" id="A0A2H0XDL2"/>
<organism evidence="3 4">
    <name type="scientific">candidate division WWE3 bacterium CG08_land_8_20_14_0_20_40_13</name>
    <dbReference type="NCBI Taxonomy" id="1975084"/>
    <lineage>
        <taxon>Bacteria</taxon>
        <taxon>Katanobacteria</taxon>
    </lineage>
</organism>
<evidence type="ECO:0000313" key="3">
    <source>
        <dbReference type="EMBL" id="PIS23024.1"/>
    </source>
</evidence>
<dbReference type="Proteomes" id="UP000230340">
    <property type="component" value="Unassembled WGS sequence"/>
</dbReference>
<dbReference type="PANTHER" id="PTHR46401">
    <property type="entry name" value="GLYCOSYLTRANSFERASE WBBK-RELATED"/>
    <property type="match status" value="1"/>
</dbReference>
<keyword evidence="1" id="KW-0808">Transferase</keyword>
<accession>A0A2H0XDL2</accession>
<gene>
    <name evidence="3" type="ORF">COT49_02365</name>
</gene>
<feature type="domain" description="Glycosyl transferase family 1" evidence="2">
    <location>
        <begin position="220"/>
        <end position="373"/>
    </location>
</feature>
<proteinExistence type="predicted"/>
<dbReference type="SUPFAM" id="SSF53756">
    <property type="entry name" value="UDP-Glycosyltransferase/glycogen phosphorylase"/>
    <property type="match status" value="1"/>
</dbReference>
<reference evidence="4" key="1">
    <citation type="submission" date="2017-09" db="EMBL/GenBank/DDBJ databases">
        <title>Depth-based differentiation of microbial function through sediment-hosted aquifers and enrichment of novel symbionts in the deep terrestrial subsurface.</title>
        <authorList>
            <person name="Probst A.J."/>
            <person name="Ladd B."/>
            <person name="Jarett J.K."/>
            <person name="Geller-Mcgrath D.E."/>
            <person name="Sieber C.M.K."/>
            <person name="Emerson J.B."/>
            <person name="Anantharaman K."/>
            <person name="Thomas B.C."/>
            <person name="Malmstrom R."/>
            <person name="Stieglmeier M."/>
            <person name="Klingl A."/>
            <person name="Woyke T."/>
            <person name="Ryan C.M."/>
            <person name="Banfield J.F."/>
        </authorList>
    </citation>
    <scope>NUCLEOTIDE SEQUENCE [LARGE SCALE GENOMIC DNA]</scope>
</reference>
<evidence type="ECO:0000313" key="4">
    <source>
        <dbReference type="Proteomes" id="UP000230340"/>
    </source>
</evidence>
<protein>
    <recommendedName>
        <fullName evidence="2">Glycosyl transferase family 1 domain-containing protein</fullName>
    </recommendedName>
</protein>
<dbReference type="PANTHER" id="PTHR46401:SF2">
    <property type="entry name" value="GLYCOSYLTRANSFERASE WBBK-RELATED"/>
    <property type="match status" value="1"/>
</dbReference>
<dbReference type="GO" id="GO:0009103">
    <property type="term" value="P:lipopolysaccharide biosynthetic process"/>
    <property type="evidence" value="ECO:0007669"/>
    <property type="project" value="TreeGrafter"/>
</dbReference>
<dbReference type="EMBL" id="PEYT01000021">
    <property type="protein sequence ID" value="PIS23024.1"/>
    <property type="molecule type" value="Genomic_DNA"/>
</dbReference>
<dbReference type="GO" id="GO:0016757">
    <property type="term" value="F:glycosyltransferase activity"/>
    <property type="evidence" value="ECO:0007669"/>
    <property type="project" value="InterPro"/>
</dbReference>
<sequence length="405" mass="46620">MKSPKIAIIHDYLNAYGGQEAVTSAIWELWPNAPIYTALWDPAVFKKTRTLQGAKIVVPKWATSKFVNRFYKYFTFLYPIVFERLDLSKFDIVISSSANFAKGVITKPTQLHISYIHTPPRFLYGYPTESSKRDNLLWKPILKIVDYFLLRWDQKAAQRPDFLLCNSKEVRDRIKRLYKRDAKIIYPFINIQNAKGDKAAPTTQAELARRCGRGNLEDGENTGEKEEYYLTVTRMSLYKHVDKAILACARLGRKLKVAGSGKEFERFKKIAESCGGDIEMLGFVSENQKADLYKNCRALIHPVEFEDFGMTPLEAMYLGKPAIVPNQGGFKDTVIDGYNGVFSKSSSVTDLSEAILRFEELEKRVNWEKNCKETASRFTKERFKKEFKGFVEKSWENFEMSVQNA</sequence>
<evidence type="ECO:0000256" key="1">
    <source>
        <dbReference type="ARBA" id="ARBA00022679"/>
    </source>
</evidence>
<dbReference type="InterPro" id="IPR001296">
    <property type="entry name" value="Glyco_trans_1"/>
</dbReference>
<name>A0A2H0XDL2_UNCKA</name>
<comment type="caution">
    <text evidence="3">The sequence shown here is derived from an EMBL/GenBank/DDBJ whole genome shotgun (WGS) entry which is preliminary data.</text>
</comment>
<evidence type="ECO:0000259" key="2">
    <source>
        <dbReference type="Pfam" id="PF00534"/>
    </source>
</evidence>